<evidence type="ECO:0000313" key="3">
    <source>
        <dbReference type="EMBL" id="GAA4338754.1"/>
    </source>
</evidence>
<gene>
    <name evidence="3" type="ORF">GCM10023184_35400</name>
</gene>
<proteinExistence type="predicted"/>
<evidence type="ECO:0000256" key="1">
    <source>
        <dbReference type="SAM" id="MobiDB-lite"/>
    </source>
</evidence>
<feature type="region of interest" description="Disordered" evidence="1">
    <location>
        <begin position="22"/>
        <end position="41"/>
    </location>
</feature>
<feature type="compositionally biased region" description="Low complexity" evidence="1">
    <location>
        <begin position="27"/>
        <end position="37"/>
    </location>
</feature>
<dbReference type="Proteomes" id="UP001501725">
    <property type="component" value="Unassembled WGS sequence"/>
</dbReference>
<dbReference type="RefSeq" id="WP_345257141.1">
    <property type="nucleotide sequence ID" value="NZ_BAABGY010000011.1"/>
</dbReference>
<name>A0ABP8HFX4_9BACT</name>
<evidence type="ECO:0000256" key="2">
    <source>
        <dbReference type="SAM" id="SignalP"/>
    </source>
</evidence>
<accession>A0ABP8HFX4</accession>
<dbReference type="EMBL" id="BAABGY010000011">
    <property type="protein sequence ID" value="GAA4338754.1"/>
    <property type="molecule type" value="Genomic_DNA"/>
</dbReference>
<feature type="chain" id="PRO_5045042486" description="Lipoprotein" evidence="2">
    <location>
        <begin position="22"/>
        <end position="309"/>
    </location>
</feature>
<comment type="caution">
    <text evidence="3">The sequence shown here is derived from an EMBL/GenBank/DDBJ whole genome shotgun (WGS) entry which is preliminary data.</text>
</comment>
<sequence>MKRTLLALGLCSLLFACKKSSTDDDPGNNPGNNPSGPALSATDVQHDMAAGKTTYYFTVSGVNNPALTVPAAGTGQTWNFSTLPTTLRDTTVLSPVPPVGSGFPAGAFYSSEKRVYGTGANTQSITVLTYQEVSASGWLHLARALPAFILAYPGIGELEYEAQLPNYTPALPMTPPFPVRLNDSVNINTTITENAKADAPGAGLTNAPTAQRTTYTGKVKAIATGTVTLPGYAAPLNALVLRRDLTIRENYFLNGAPASPLLLQALGLTDGETFTATYYDFYNYGGVGYLGTIVAQGSAVSWARFRRAN</sequence>
<protein>
    <recommendedName>
        <fullName evidence="5">Lipoprotein</fullName>
    </recommendedName>
</protein>
<evidence type="ECO:0008006" key="5">
    <source>
        <dbReference type="Google" id="ProtNLM"/>
    </source>
</evidence>
<keyword evidence="2" id="KW-0732">Signal</keyword>
<reference evidence="4" key="1">
    <citation type="journal article" date="2019" name="Int. J. Syst. Evol. Microbiol.">
        <title>The Global Catalogue of Microorganisms (GCM) 10K type strain sequencing project: providing services to taxonomists for standard genome sequencing and annotation.</title>
        <authorList>
            <consortium name="The Broad Institute Genomics Platform"/>
            <consortium name="The Broad Institute Genome Sequencing Center for Infectious Disease"/>
            <person name="Wu L."/>
            <person name="Ma J."/>
        </authorList>
    </citation>
    <scope>NUCLEOTIDE SEQUENCE [LARGE SCALE GENOMIC DNA]</scope>
    <source>
        <strain evidence="4">JCM 17919</strain>
    </source>
</reference>
<dbReference type="PROSITE" id="PS51257">
    <property type="entry name" value="PROKAR_LIPOPROTEIN"/>
    <property type="match status" value="1"/>
</dbReference>
<keyword evidence="4" id="KW-1185">Reference proteome</keyword>
<organism evidence="3 4">
    <name type="scientific">Flaviaesturariibacter amylovorans</name>
    <dbReference type="NCBI Taxonomy" id="1084520"/>
    <lineage>
        <taxon>Bacteria</taxon>
        <taxon>Pseudomonadati</taxon>
        <taxon>Bacteroidota</taxon>
        <taxon>Chitinophagia</taxon>
        <taxon>Chitinophagales</taxon>
        <taxon>Chitinophagaceae</taxon>
        <taxon>Flaviaestuariibacter</taxon>
    </lineage>
</organism>
<feature type="signal peptide" evidence="2">
    <location>
        <begin position="1"/>
        <end position="21"/>
    </location>
</feature>
<evidence type="ECO:0000313" key="4">
    <source>
        <dbReference type="Proteomes" id="UP001501725"/>
    </source>
</evidence>